<name>A0A931FCD6_9ENTE</name>
<feature type="chain" id="PRO_5037288708" evidence="2">
    <location>
        <begin position="28"/>
        <end position="263"/>
    </location>
</feature>
<reference evidence="3" key="1">
    <citation type="submission" date="2020-09" db="EMBL/GenBank/DDBJ databases">
        <title>Genomic insights into the novelty and pathogenicity of a unique biofilm-forming Enterococcus sp. bacteria (Enterococcus lacertideformus) identified in reptiles.</title>
        <authorList>
            <person name="Agius J.E."/>
            <person name="Phalen D.N."/>
            <person name="Rose K."/>
            <person name="Eden J.-S."/>
        </authorList>
    </citation>
    <scope>NUCLEOTIDE SEQUENCE</scope>
    <source>
        <strain evidence="3">PHRS 0518</strain>
    </source>
</reference>
<protein>
    <submittedName>
        <fullName evidence="3">Uncharacterized protein</fullName>
    </submittedName>
</protein>
<evidence type="ECO:0000256" key="2">
    <source>
        <dbReference type="SAM" id="SignalP"/>
    </source>
</evidence>
<organism evidence="3 4">
    <name type="scientific">Enterococcus lacertideformus</name>
    <dbReference type="NCBI Taxonomy" id="2771493"/>
    <lineage>
        <taxon>Bacteria</taxon>
        <taxon>Bacillati</taxon>
        <taxon>Bacillota</taxon>
        <taxon>Bacilli</taxon>
        <taxon>Lactobacillales</taxon>
        <taxon>Enterococcaceae</taxon>
        <taxon>Enterococcus</taxon>
    </lineage>
</organism>
<gene>
    <name evidence="3" type="ORF">IC227_10710</name>
</gene>
<feature type="signal peptide" evidence="2">
    <location>
        <begin position="1"/>
        <end position="27"/>
    </location>
</feature>
<dbReference type="AlphaFoldDB" id="A0A931FCD6"/>
<feature type="region of interest" description="Disordered" evidence="1">
    <location>
        <begin position="41"/>
        <end position="98"/>
    </location>
</feature>
<comment type="caution">
    <text evidence="3">The sequence shown here is derived from an EMBL/GenBank/DDBJ whole genome shotgun (WGS) entry which is preliminary data.</text>
</comment>
<evidence type="ECO:0000256" key="1">
    <source>
        <dbReference type="SAM" id="MobiDB-lite"/>
    </source>
</evidence>
<keyword evidence="2" id="KW-0732">Signal</keyword>
<feature type="compositionally biased region" description="Low complexity" evidence="1">
    <location>
        <begin position="66"/>
        <end position="78"/>
    </location>
</feature>
<dbReference type="EMBL" id="JADAKE010000022">
    <property type="protein sequence ID" value="MBF8808638.1"/>
    <property type="molecule type" value="Genomic_DNA"/>
</dbReference>
<proteinExistence type="predicted"/>
<accession>A0A931FCD6</accession>
<evidence type="ECO:0000313" key="3">
    <source>
        <dbReference type="EMBL" id="MBF8808638.1"/>
    </source>
</evidence>
<keyword evidence="4" id="KW-1185">Reference proteome</keyword>
<evidence type="ECO:0000313" key="4">
    <source>
        <dbReference type="Proteomes" id="UP000637757"/>
    </source>
</evidence>
<dbReference type="Proteomes" id="UP000637757">
    <property type="component" value="Unassembled WGS sequence"/>
</dbReference>
<sequence length="263" mass="29322">MKFKRLRIAATSLLLFQPCIFPLIAFAEDLSTVQDSEIVKNTQDQEEPVIPESALSEISEPEATTEETAISSEQSETTAVEEQPIAEETSEELKDAAPTQPAEIFNVDNYLPPILNQTRANLPNLPTYRPQLIANGQSSYVDAILKNVAYGEITLKSAVGESQTYTVGPFKSFSEIWDGDDPYSWIAFIGSNNSLPDLYHYMFYGYNSTFPNTHELTSLGTINLAPYLNVAVTVRSSGEERYLDIVVTRTKKTLEPETSFDLR</sequence>